<gene>
    <name evidence="1" type="ORF">IEE83_30930</name>
</gene>
<sequence>MKARKSKDIQRALQKQGFELFSEKEHHQLHYLVVDGKKQAVFTYLGKAPLSPELMETVSSQLKLTDGKMADSFFSGRLNGEKYIEMLKEMELLS</sequence>
<keyword evidence="2" id="KW-1185">Reference proteome</keyword>
<evidence type="ECO:0008006" key="3">
    <source>
        <dbReference type="Google" id="ProtNLM"/>
    </source>
</evidence>
<reference evidence="2" key="1">
    <citation type="submission" date="2023-07" db="EMBL/GenBank/DDBJ databases">
        <title>Dyadobacter sp. nov 'subterranea' isolated from contaminted grondwater.</title>
        <authorList>
            <person name="Szabo I."/>
            <person name="Al-Omari J."/>
            <person name="Szerdahelyi S.G."/>
            <person name="Rado J."/>
        </authorList>
    </citation>
    <scope>NUCLEOTIDE SEQUENCE [LARGE SCALE GENOMIC DNA]</scope>
    <source>
        <strain evidence="2">UP-52</strain>
    </source>
</reference>
<organism evidence="1 2">
    <name type="scientific">Dyadobacter subterraneus</name>
    <dbReference type="NCBI Taxonomy" id="2773304"/>
    <lineage>
        <taxon>Bacteria</taxon>
        <taxon>Pseudomonadati</taxon>
        <taxon>Bacteroidota</taxon>
        <taxon>Cytophagia</taxon>
        <taxon>Cytophagales</taxon>
        <taxon>Spirosomataceae</taxon>
        <taxon>Dyadobacter</taxon>
    </lineage>
</organism>
<name>A0ABR9WLC2_9BACT</name>
<dbReference type="RefSeq" id="WP_194124537.1">
    <property type="nucleotide sequence ID" value="NZ_JACYGY010000002.1"/>
</dbReference>
<accession>A0ABR9WLC2</accession>
<proteinExistence type="predicted"/>
<evidence type="ECO:0000313" key="1">
    <source>
        <dbReference type="EMBL" id="MBE9466305.1"/>
    </source>
</evidence>
<comment type="caution">
    <text evidence="1">The sequence shown here is derived from an EMBL/GenBank/DDBJ whole genome shotgun (WGS) entry which is preliminary data.</text>
</comment>
<dbReference type="EMBL" id="JACYGY010000002">
    <property type="protein sequence ID" value="MBE9466305.1"/>
    <property type="molecule type" value="Genomic_DNA"/>
</dbReference>
<dbReference type="Proteomes" id="UP000634134">
    <property type="component" value="Unassembled WGS sequence"/>
</dbReference>
<protein>
    <recommendedName>
        <fullName evidence="3">Type II toxin-antitoxin system HicA family toxin</fullName>
    </recommendedName>
</protein>
<evidence type="ECO:0000313" key="2">
    <source>
        <dbReference type="Proteomes" id="UP000634134"/>
    </source>
</evidence>